<reference evidence="1" key="1">
    <citation type="journal article" date="2014" name="Front. Microbiol.">
        <title>High frequency of phylogenetically diverse reductive dehalogenase-homologous genes in deep subseafloor sedimentary metagenomes.</title>
        <authorList>
            <person name="Kawai M."/>
            <person name="Futagami T."/>
            <person name="Toyoda A."/>
            <person name="Takaki Y."/>
            <person name="Nishi S."/>
            <person name="Hori S."/>
            <person name="Arai W."/>
            <person name="Tsubouchi T."/>
            <person name="Morono Y."/>
            <person name="Uchiyama I."/>
            <person name="Ito T."/>
            <person name="Fujiyama A."/>
            <person name="Inagaki F."/>
            <person name="Takami H."/>
        </authorList>
    </citation>
    <scope>NUCLEOTIDE SEQUENCE</scope>
    <source>
        <strain evidence="1">Expedition CK06-06</strain>
    </source>
</reference>
<protein>
    <submittedName>
        <fullName evidence="1">Uncharacterized protein</fullName>
    </submittedName>
</protein>
<feature type="non-terminal residue" evidence="1">
    <location>
        <position position="41"/>
    </location>
</feature>
<proteinExistence type="predicted"/>
<name>X1CU96_9ZZZZ</name>
<accession>X1CU96</accession>
<organism evidence="1">
    <name type="scientific">marine sediment metagenome</name>
    <dbReference type="NCBI Taxonomy" id="412755"/>
    <lineage>
        <taxon>unclassified sequences</taxon>
        <taxon>metagenomes</taxon>
        <taxon>ecological metagenomes</taxon>
    </lineage>
</organism>
<sequence>MTATPSKKGSQVQPNQKLKPVDWYTHNINKLPMIVNPTPIH</sequence>
<dbReference type="EMBL" id="BART01039242">
    <property type="protein sequence ID" value="GAH12051.1"/>
    <property type="molecule type" value="Genomic_DNA"/>
</dbReference>
<gene>
    <name evidence="1" type="ORF">S01H4_64611</name>
</gene>
<evidence type="ECO:0000313" key="1">
    <source>
        <dbReference type="EMBL" id="GAH12051.1"/>
    </source>
</evidence>
<dbReference type="AlphaFoldDB" id="X1CU96"/>
<comment type="caution">
    <text evidence="1">The sequence shown here is derived from an EMBL/GenBank/DDBJ whole genome shotgun (WGS) entry which is preliminary data.</text>
</comment>